<evidence type="ECO:0000313" key="1">
    <source>
        <dbReference type="EMBL" id="VFS55587.1"/>
    </source>
</evidence>
<organism evidence="1 2">
    <name type="scientific">Raoultella planticola</name>
    <name type="common">Klebsiella planticola</name>
    <dbReference type="NCBI Taxonomy" id="575"/>
    <lineage>
        <taxon>Bacteria</taxon>
        <taxon>Pseudomonadati</taxon>
        <taxon>Pseudomonadota</taxon>
        <taxon>Gammaproteobacteria</taxon>
        <taxon>Enterobacterales</taxon>
        <taxon>Enterobacteriaceae</taxon>
        <taxon>Klebsiella/Raoultella group</taxon>
        <taxon>Raoultella</taxon>
    </lineage>
</organism>
<dbReference type="Proteomes" id="UP000345637">
    <property type="component" value="Unassembled WGS sequence"/>
</dbReference>
<reference evidence="1 2" key="1">
    <citation type="submission" date="2019-03" db="EMBL/GenBank/DDBJ databases">
        <authorList>
            <consortium name="Pathogen Informatics"/>
        </authorList>
    </citation>
    <scope>NUCLEOTIDE SEQUENCE [LARGE SCALE GENOMIC DNA]</scope>
    <source>
        <strain evidence="1 2">NCTC12998</strain>
    </source>
</reference>
<accession>A0A485A2I1</accession>
<sequence>MPIFWRQNRGAIGGYTEVNLIGGEQQIADLQKQALLYTVAEMSADAWTARVVGVVKQAMHAEVDGLESVLAKMCGALRWRLYP</sequence>
<evidence type="ECO:0000313" key="2">
    <source>
        <dbReference type="Proteomes" id="UP000345637"/>
    </source>
</evidence>
<gene>
    <name evidence="1" type="ORF">NCTC12998_00179</name>
</gene>
<name>A0A485A2I1_RAOPL</name>
<proteinExistence type="predicted"/>
<dbReference type="Gene3D" id="3.40.50.720">
    <property type="entry name" value="NAD(P)-binding Rossmann-like Domain"/>
    <property type="match status" value="1"/>
</dbReference>
<dbReference type="EMBL" id="CAADJE010000001">
    <property type="protein sequence ID" value="VFS55587.1"/>
    <property type="molecule type" value="Genomic_DNA"/>
</dbReference>
<protein>
    <submittedName>
        <fullName evidence="1">D-mannonate oxidoreductase</fullName>
    </submittedName>
</protein>
<dbReference type="AlphaFoldDB" id="A0A485A2I1"/>